<proteinExistence type="predicted"/>
<name>A0A2U3K4G0_9FIRM</name>
<sequence length="43" mass="4249">MCQANLSAVTVVGFTNATVAGQGTQTAQYVTATGNVVSVSSTL</sequence>
<protein>
    <submittedName>
        <fullName evidence="1">Uncharacterized protein</fullName>
    </submittedName>
</protein>
<accession>A0A2U3K4G0</accession>
<dbReference type="Proteomes" id="UP000238916">
    <property type="component" value="Unassembled WGS sequence"/>
</dbReference>
<organism evidence="1 2">
    <name type="scientific">Candidatus Desulfosporosinus infrequens</name>
    <dbReference type="NCBI Taxonomy" id="2043169"/>
    <lineage>
        <taxon>Bacteria</taxon>
        <taxon>Bacillati</taxon>
        <taxon>Bacillota</taxon>
        <taxon>Clostridia</taxon>
        <taxon>Eubacteriales</taxon>
        <taxon>Desulfitobacteriaceae</taxon>
        <taxon>Desulfosporosinus</taxon>
    </lineage>
</organism>
<dbReference type="AlphaFoldDB" id="A0A2U3K4G0"/>
<evidence type="ECO:0000313" key="1">
    <source>
        <dbReference type="EMBL" id="SPF34533.1"/>
    </source>
</evidence>
<gene>
    <name evidence="1" type="ORF">SBF1_1360009</name>
</gene>
<dbReference type="EMBL" id="OMOF01000042">
    <property type="protein sequence ID" value="SPF34533.1"/>
    <property type="molecule type" value="Genomic_DNA"/>
</dbReference>
<evidence type="ECO:0000313" key="2">
    <source>
        <dbReference type="Proteomes" id="UP000238916"/>
    </source>
</evidence>
<reference evidence="2" key="1">
    <citation type="submission" date="2018-02" db="EMBL/GenBank/DDBJ databases">
        <authorList>
            <person name="Hausmann B."/>
        </authorList>
    </citation>
    <scope>NUCLEOTIDE SEQUENCE [LARGE SCALE GENOMIC DNA]</scope>
    <source>
        <strain evidence="2">Peat soil MAG SbF1</strain>
    </source>
</reference>